<comment type="subcellular location">
    <subcellularLocation>
        <location evidence="2 9">Mitochondrion inner membrane</location>
        <topology evidence="2 9">Single-pass membrane protein</topology>
    </subcellularLocation>
</comment>
<evidence type="ECO:0000256" key="9">
    <source>
        <dbReference type="RuleBase" id="RU363011"/>
    </source>
</evidence>
<dbReference type="Pfam" id="PF04418">
    <property type="entry name" value="DUF543"/>
    <property type="match status" value="1"/>
</dbReference>
<dbReference type="AlphaFoldDB" id="T1I6D0"/>
<dbReference type="EnsemblMetazoa" id="RPRC011849-RA">
    <property type="protein sequence ID" value="RPRC011849-PA"/>
    <property type="gene ID" value="RPRC011849"/>
</dbReference>
<evidence type="ECO:0000256" key="5">
    <source>
        <dbReference type="ARBA" id="ARBA00022792"/>
    </source>
</evidence>
<dbReference type="GeneID" id="141457139"/>
<comment type="subunit">
    <text evidence="9">Component of the mitochondrial contact site and cristae organizing system (MICOS) complex.</text>
</comment>
<keyword evidence="5 9" id="KW-0999">Mitochondrion inner membrane</keyword>
<dbReference type="VEuPathDB" id="VectorBase:RPRC011849"/>
<evidence type="ECO:0000256" key="2">
    <source>
        <dbReference type="ARBA" id="ARBA00004434"/>
    </source>
</evidence>
<organism evidence="10 11">
    <name type="scientific">Rhodnius prolixus</name>
    <name type="common">Triatomid bug</name>
    <dbReference type="NCBI Taxonomy" id="13249"/>
    <lineage>
        <taxon>Eukaryota</taxon>
        <taxon>Metazoa</taxon>
        <taxon>Ecdysozoa</taxon>
        <taxon>Arthropoda</taxon>
        <taxon>Hexapoda</taxon>
        <taxon>Insecta</taxon>
        <taxon>Pterygota</taxon>
        <taxon>Neoptera</taxon>
        <taxon>Paraneoptera</taxon>
        <taxon>Hemiptera</taxon>
        <taxon>Heteroptera</taxon>
        <taxon>Panheteroptera</taxon>
        <taxon>Cimicomorpha</taxon>
        <taxon>Reduviidae</taxon>
        <taxon>Triatominae</taxon>
        <taxon>Rhodnius</taxon>
    </lineage>
</organism>
<evidence type="ECO:0000256" key="6">
    <source>
        <dbReference type="ARBA" id="ARBA00022989"/>
    </source>
</evidence>
<evidence type="ECO:0000256" key="3">
    <source>
        <dbReference type="ARBA" id="ARBA00006792"/>
    </source>
</evidence>
<dbReference type="RefSeq" id="XP_073989799.1">
    <property type="nucleotide sequence ID" value="XM_074133698.1"/>
</dbReference>
<comment type="function">
    <text evidence="1 9">Component of the MICOS complex, a large protein complex of the mitochondrial inner membrane that plays crucial roles in the maintenance of crista junctions, inner membrane architecture, and formation of contact sites to the outer membrane.</text>
</comment>
<keyword evidence="7 9" id="KW-0496">Mitochondrion</keyword>
<keyword evidence="4 9" id="KW-0812">Transmembrane</keyword>
<dbReference type="STRING" id="13249.T1I6D0"/>
<dbReference type="Proteomes" id="UP000015103">
    <property type="component" value="Unassembled WGS sequence"/>
</dbReference>
<keyword evidence="6 9" id="KW-1133">Transmembrane helix</keyword>
<keyword evidence="8 9" id="KW-0472">Membrane</keyword>
<evidence type="ECO:0000313" key="11">
    <source>
        <dbReference type="Proteomes" id="UP000015103"/>
    </source>
</evidence>
<dbReference type="EMBL" id="ACPB03019608">
    <property type="status" value="NOT_ANNOTATED_CDS"/>
    <property type="molecule type" value="Genomic_DNA"/>
</dbReference>
<dbReference type="PANTHER" id="PTHR21304:SF0">
    <property type="entry name" value="MICOS COMPLEX SUBUNIT MIC10"/>
    <property type="match status" value="1"/>
</dbReference>
<evidence type="ECO:0000256" key="8">
    <source>
        <dbReference type="ARBA" id="ARBA00023136"/>
    </source>
</evidence>
<keyword evidence="11" id="KW-1185">Reference proteome</keyword>
<reference evidence="10" key="1">
    <citation type="submission" date="2015-05" db="UniProtKB">
        <authorList>
            <consortium name="EnsemblMetazoa"/>
        </authorList>
    </citation>
    <scope>IDENTIFICATION</scope>
</reference>
<dbReference type="PANTHER" id="PTHR21304">
    <property type="entry name" value="MICOS COMPLEX SUBUNIT MIC10"/>
    <property type="match status" value="1"/>
</dbReference>
<dbReference type="InterPro" id="IPR007512">
    <property type="entry name" value="Mic10"/>
</dbReference>
<evidence type="ECO:0000256" key="1">
    <source>
        <dbReference type="ARBA" id="ARBA00002689"/>
    </source>
</evidence>
<proteinExistence type="inferred from homology"/>
<dbReference type="HOGENOM" id="CLU_068905_2_0_1"/>
<name>T1I6D0_RHOPR</name>
<comment type="similarity">
    <text evidence="3 9">Belongs to the MICOS complex subunit Mic10 family.</text>
</comment>
<dbReference type="GO" id="GO:0061617">
    <property type="term" value="C:MICOS complex"/>
    <property type="evidence" value="ECO:0007669"/>
    <property type="project" value="UniProtKB-UniRule"/>
</dbReference>
<evidence type="ECO:0000256" key="4">
    <source>
        <dbReference type="ARBA" id="ARBA00022692"/>
    </source>
</evidence>
<accession>T1I6D0</accession>
<feature type="transmembrane region" description="Helical" evidence="9">
    <location>
        <begin position="12"/>
        <end position="34"/>
    </location>
</feature>
<evidence type="ECO:0000256" key="7">
    <source>
        <dbReference type="ARBA" id="ARBA00023128"/>
    </source>
</evidence>
<evidence type="ECO:0000313" key="10">
    <source>
        <dbReference type="EnsemblMetazoa" id="RPRC011849-PA"/>
    </source>
</evidence>
<sequence length="81" mass="9056">MSEYQERWEQCLIQGIKSLGVGMAIGILASSLIFRRKRWAFLLGTGYGLGMAVAGCDYELNTKEILPPCEDDNKKTGKKKK</sequence>
<dbReference type="OMA" id="RKRWAFL"/>
<protein>
    <recommendedName>
        <fullName evidence="9">MICOS complex subunit MIC10</fullName>
    </recommendedName>
</protein>
<dbReference type="InParanoid" id="T1I6D0"/>